<dbReference type="EMBL" id="CH473955">
    <property type="protein sequence ID" value="EDM10153.1"/>
    <property type="molecule type" value="Genomic_DNA"/>
</dbReference>
<protein>
    <submittedName>
        <fullName evidence="1">RCG44518</fullName>
    </submittedName>
</protein>
<gene>
    <name evidence="1" type="ORF">rCG_44518</name>
</gene>
<dbReference type="AlphaFoldDB" id="A6I545"/>
<evidence type="ECO:0000313" key="2">
    <source>
        <dbReference type="Proteomes" id="UP000234681"/>
    </source>
</evidence>
<sequence>MNRTAFRVSLTKRRPCPCLRGIFNKKQKQKQTNK</sequence>
<evidence type="ECO:0000313" key="1">
    <source>
        <dbReference type="EMBL" id="EDM10153.1"/>
    </source>
</evidence>
<name>A6I545_RAT</name>
<organism evidence="1 2">
    <name type="scientific">Rattus norvegicus</name>
    <name type="common">Rat</name>
    <dbReference type="NCBI Taxonomy" id="10116"/>
    <lineage>
        <taxon>Eukaryota</taxon>
        <taxon>Metazoa</taxon>
        <taxon>Chordata</taxon>
        <taxon>Craniata</taxon>
        <taxon>Vertebrata</taxon>
        <taxon>Euteleostomi</taxon>
        <taxon>Mammalia</taxon>
        <taxon>Eutheria</taxon>
        <taxon>Euarchontoglires</taxon>
        <taxon>Glires</taxon>
        <taxon>Rodentia</taxon>
        <taxon>Myomorpha</taxon>
        <taxon>Muroidea</taxon>
        <taxon>Muridae</taxon>
        <taxon>Murinae</taxon>
        <taxon>Rattus</taxon>
    </lineage>
</organism>
<dbReference type="Proteomes" id="UP000234681">
    <property type="component" value="Chromosome 2"/>
</dbReference>
<reference evidence="2" key="1">
    <citation type="submission" date="2005-09" db="EMBL/GenBank/DDBJ databases">
        <authorList>
            <person name="Mural R.J."/>
            <person name="Li P.W."/>
            <person name="Adams M.D."/>
            <person name="Amanatides P.G."/>
            <person name="Baden-Tillson H."/>
            <person name="Barnstead M."/>
            <person name="Chin S.H."/>
            <person name="Dew I."/>
            <person name="Evans C.A."/>
            <person name="Ferriera S."/>
            <person name="Flanigan M."/>
            <person name="Fosler C."/>
            <person name="Glodek A."/>
            <person name="Gu Z."/>
            <person name="Holt R.A."/>
            <person name="Jennings D."/>
            <person name="Kraft C.L."/>
            <person name="Lu F."/>
            <person name="Nguyen T."/>
            <person name="Nusskern D.R."/>
            <person name="Pfannkoch C.M."/>
            <person name="Sitter C."/>
            <person name="Sutton G.G."/>
            <person name="Venter J.C."/>
            <person name="Wang Z."/>
            <person name="Woodage T."/>
            <person name="Zheng X.H."/>
            <person name="Zhong F."/>
        </authorList>
    </citation>
    <scope>NUCLEOTIDE SEQUENCE [LARGE SCALE GENOMIC DNA]</scope>
    <source>
        <strain>BN</strain>
        <strain evidence="2">Sprague-Dawley</strain>
    </source>
</reference>
<proteinExistence type="predicted"/>
<accession>A6I545</accession>